<feature type="domain" description="Reverse transcriptase" evidence="2">
    <location>
        <begin position="1"/>
        <end position="120"/>
    </location>
</feature>
<evidence type="ECO:0000313" key="4">
    <source>
        <dbReference type="EMBL" id="JAA57441.1"/>
    </source>
</evidence>
<dbReference type="SUPFAM" id="SSF53098">
    <property type="entry name" value="Ribonuclease H-like"/>
    <property type="match status" value="1"/>
</dbReference>
<protein>
    <submittedName>
        <fullName evidence="4">Putative tick transposon</fullName>
    </submittedName>
</protein>
<dbReference type="GO" id="GO:0042575">
    <property type="term" value="C:DNA polymerase complex"/>
    <property type="evidence" value="ECO:0007669"/>
    <property type="project" value="UniProtKB-ARBA"/>
</dbReference>
<dbReference type="InterPro" id="IPR002156">
    <property type="entry name" value="RNaseH_domain"/>
</dbReference>
<dbReference type="GO" id="GO:0004523">
    <property type="term" value="F:RNA-DNA hybrid ribonuclease activity"/>
    <property type="evidence" value="ECO:0007669"/>
    <property type="project" value="InterPro"/>
</dbReference>
<sequence length="568" mass="63121">MPNRGTPQGAILSPLLFNIGMARLARQLESIPDLGYALYADDITLWATRGSLGHKETTLQEAAQTVHLFAEGCGMSCSPEKSEFIRVHGRGYRGKPPFALKVGDHPIREVPRTRILGLWVQENRHADHTLKTLRTTVKQIARMVHRVTHHRKGFGETDTLRIIHAFVISRLTYSLSYQELSKAELEQADTLIRTAYKAALGLPNGTSTDRLLALGIYNTFEELRAAVLISQRERLSLTPTGRKILGGLGYPARPQYSDEDLVPLPACIRAKIHIAPIPKNMNPMYHRARRNARARQLTKQFGTDPDTIYTDAARCGTQGFSLAAVGSVRSPGLFTCASAKTSSANTAEALAVALAIKSKDVMRRGSYILTDSQIACRYFTNGRVPACVARLLGATLGQEHCIIWCPGHIAETGNDIADSAARAITHRATVPRPDTRLLHQAPHTPRDILEHQRRQRRRYSPPHSLLSVKEAHEWRRLQTNTYPHLRLKHAIHPTAYAGSCPWCGGQPTLSHITWECESRPPKINSPRIPAQKFRTEQWETLLASEDKQAQVALLDQARRAAEASGALD</sequence>
<dbReference type="Gene3D" id="3.30.420.10">
    <property type="entry name" value="Ribonuclease H-like superfamily/Ribonuclease H"/>
    <property type="match status" value="1"/>
</dbReference>
<dbReference type="InterPro" id="IPR036397">
    <property type="entry name" value="RNaseH_sf"/>
</dbReference>
<feature type="region of interest" description="Disordered" evidence="1">
    <location>
        <begin position="437"/>
        <end position="461"/>
    </location>
</feature>
<dbReference type="InterPro" id="IPR012337">
    <property type="entry name" value="RNaseH-like_sf"/>
</dbReference>
<dbReference type="PROSITE" id="PS50878">
    <property type="entry name" value="RT_POL"/>
    <property type="match status" value="1"/>
</dbReference>
<dbReference type="SUPFAM" id="SSF56672">
    <property type="entry name" value="DNA/RNA polymerases"/>
    <property type="match status" value="1"/>
</dbReference>
<name>L7LZD4_RHIPC</name>
<dbReference type="InterPro" id="IPR000477">
    <property type="entry name" value="RT_dom"/>
</dbReference>
<feature type="domain" description="RNase H type-1" evidence="3">
    <location>
        <begin position="302"/>
        <end position="426"/>
    </location>
</feature>
<proteinExistence type="evidence at transcript level"/>
<dbReference type="PROSITE" id="PS50879">
    <property type="entry name" value="RNASE_H_1"/>
    <property type="match status" value="1"/>
</dbReference>
<dbReference type="AlphaFoldDB" id="L7LZD4"/>
<dbReference type="GO" id="GO:0003676">
    <property type="term" value="F:nucleic acid binding"/>
    <property type="evidence" value="ECO:0007669"/>
    <property type="project" value="InterPro"/>
</dbReference>
<evidence type="ECO:0000259" key="3">
    <source>
        <dbReference type="PROSITE" id="PS50879"/>
    </source>
</evidence>
<organism evidence="4">
    <name type="scientific">Rhipicephalus pulchellus</name>
    <name type="common">Yellow backed tick</name>
    <name type="synonym">Dermacentor pulchellus</name>
    <dbReference type="NCBI Taxonomy" id="72859"/>
    <lineage>
        <taxon>Eukaryota</taxon>
        <taxon>Metazoa</taxon>
        <taxon>Ecdysozoa</taxon>
        <taxon>Arthropoda</taxon>
        <taxon>Chelicerata</taxon>
        <taxon>Arachnida</taxon>
        <taxon>Acari</taxon>
        <taxon>Parasitiformes</taxon>
        <taxon>Ixodida</taxon>
        <taxon>Ixodoidea</taxon>
        <taxon>Ixodidae</taxon>
        <taxon>Rhipicephalinae</taxon>
        <taxon>Rhipicephalus</taxon>
        <taxon>Rhipicephalus</taxon>
    </lineage>
</organism>
<accession>L7LZD4</accession>
<evidence type="ECO:0000256" key="1">
    <source>
        <dbReference type="SAM" id="MobiDB-lite"/>
    </source>
</evidence>
<dbReference type="EMBL" id="GACK01007593">
    <property type="protein sequence ID" value="JAA57441.1"/>
    <property type="molecule type" value="mRNA"/>
</dbReference>
<dbReference type="Pfam" id="PF00078">
    <property type="entry name" value="RVT_1"/>
    <property type="match status" value="1"/>
</dbReference>
<evidence type="ECO:0000259" key="2">
    <source>
        <dbReference type="PROSITE" id="PS50878"/>
    </source>
</evidence>
<dbReference type="InterPro" id="IPR043502">
    <property type="entry name" value="DNA/RNA_pol_sf"/>
</dbReference>
<dbReference type="GO" id="GO:0071897">
    <property type="term" value="P:DNA biosynthetic process"/>
    <property type="evidence" value="ECO:0007669"/>
    <property type="project" value="UniProtKB-ARBA"/>
</dbReference>
<reference evidence="4" key="2">
    <citation type="journal article" date="2015" name="J. Proteomics">
        <title>Sexual differences in the sialomes of the zebra tick, Rhipicephalus pulchellus.</title>
        <authorList>
            <person name="Tan A.W."/>
            <person name="Francischetti I.M."/>
            <person name="Slovak M."/>
            <person name="Kini R.M."/>
            <person name="Ribeiro J.M."/>
        </authorList>
    </citation>
    <scope>NUCLEOTIDE SEQUENCE</scope>
    <source>
        <tissue evidence="4">Salivary gland</tissue>
    </source>
</reference>
<reference evidence="4" key="1">
    <citation type="submission" date="2012-11" db="EMBL/GenBank/DDBJ databases">
        <authorList>
            <person name="Lucero-Rivera Y.E."/>
            <person name="Tovar-Ramirez D."/>
        </authorList>
    </citation>
    <scope>NUCLEOTIDE SEQUENCE</scope>
    <source>
        <tissue evidence="4">Salivary gland</tissue>
    </source>
</reference>